<dbReference type="Proteomes" id="UP001432146">
    <property type="component" value="Unassembled WGS sequence"/>
</dbReference>
<keyword evidence="2" id="KW-1185">Reference proteome</keyword>
<name>A0AAW1AB16_9HYME</name>
<protein>
    <submittedName>
        <fullName evidence="1">Uncharacterized protein</fullName>
    </submittedName>
</protein>
<reference evidence="1 2" key="1">
    <citation type="submission" date="2024-05" db="EMBL/GenBank/DDBJ databases">
        <title>The nuclear and mitochondrial genome assemblies of Tetragonisca angustula (Apidae: Meliponini), a tiny yet remarkable pollinator in the Neotropics.</title>
        <authorList>
            <person name="Ferrari R."/>
            <person name="Ricardo P.C."/>
            <person name="Dias F.C."/>
            <person name="Araujo N.S."/>
            <person name="Soares D.O."/>
            <person name="Zhou Q.-S."/>
            <person name="Zhu C.-D."/>
            <person name="Coutinho L."/>
            <person name="Airas M.C."/>
            <person name="Batista T.M."/>
        </authorList>
    </citation>
    <scope>NUCLEOTIDE SEQUENCE [LARGE SCALE GENOMIC DNA]</scope>
    <source>
        <strain evidence="1">ASF017062</strain>
        <tissue evidence="1">Abdomen</tissue>
    </source>
</reference>
<organism evidence="1 2">
    <name type="scientific">Tetragonisca angustula</name>
    <dbReference type="NCBI Taxonomy" id="166442"/>
    <lineage>
        <taxon>Eukaryota</taxon>
        <taxon>Metazoa</taxon>
        <taxon>Ecdysozoa</taxon>
        <taxon>Arthropoda</taxon>
        <taxon>Hexapoda</taxon>
        <taxon>Insecta</taxon>
        <taxon>Pterygota</taxon>
        <taxon>Neoptera</taxon>
        <taxon>Endopterygota</taxon>
        <taxon>Hymenoptera</taxon>
        <taxon>Apocrita</taxon>
        <taxon>Aculeata</taxon>
        <taxon>Apoidea</taxon>
        <taxon>Anthophila</taxon>
        <taxon>Apidae</taxon>
        <taxon>Tetragonisca</taxon>
    </lineage>
</organism>
<gene>
    <name evidence="1" type="ORF">QLX08_002566</name>
</gene>
<accession>A0AAW1AB16</accession>
<dbReference type="AlphaFoldDB" id="A0AAW1AB16"/>
<sequence>MFLPSSIPLERTLAVSVAREFGKNPTGKKGRKVATRIRSSSFNGSADQSRESSIDVAKHMLRSRREKGDWVYARRAQYLLSSWHSHLSSKAATKKGVLVLYRVATTILALTIAERPVVVDHARAGGDGTPINRLPPSNPPSFDQIFFVPRIGNPETILSLRDWPTREKFDVYLCALSPANKMPRVNFGSPRGYGYMDNVA</sequence>
<comment type="caution">
    <text evidence="1">The sequence shown here is derived from an EMBL/GenBank/DDBJ whole genome shotgun (WGS) entry which is preliminary data.</text>
</comment>
<evidence type="ECO:0000313" key="2">
    <source>
        <dbReference type="Proteomes" id="UP001432146"/>
    </source>
</evidence>
<proteinExistence type="predicted"/>
<evidence type="ECO:0000313" key="1">
    <source>
        <dbReference type="EMBL" id="KAK9306946.1"/>
    </source>
</evidence>
<dbReference type="EMBL" id="JAWNGG020000035">
    <property type="protein sequence ID" value="KAK9306946.1"/>
    <property type="molecule type" value="Genomic_DNA"/>
</dbReference>